<organism evidence="12">
    <name type="scientific">hydrothermal vent metagenome</name>
    <dbReference type="NCBI Taxonomy" id="652676"/>
    <lineage>
        <taxon>unclassified sequences</taxon>
        <taxon>metagenomes</taxon>
        <taxon>ecological metagenomes</taxon>
    </lineage>
</organism>
<evidence type="ECO:0000256" key="9">
    <source>
        <dbReference type="ARBA" id="ARBA00049348"/>
    </source>
</evidence>
<dbReference type="InterPro" id="IPR036388">
    <property type="entry name" value="WH-like_DNA-bd_sf"/>
</dbReference>
<dbReference type="GO" id="GO:0006281">
    <property type="term" value="P:DNA repair"/>
    <property type="evidence" value="ECO:0007669"/>
    <property type="project" value="UniProtKB-KW"/>
</dbReference>
<dbReference type="InterPro" id="IPR035451">
    <property type="entry name" value="Ada-like_dom_sf"/>
</dbReference>
<dbReference type="SUPFAM" id="SSF46767">
    <property type="entry name" value="Methylated DNA-protein cysteine methyltransferase, C-terminal domain"/>
    <property type="match status" value="1"/>
</dbReference>
<dbReference type="InterPro" id="IPR036217">
    <property type="entry name" value="MethylDNA_cys_MeTrfase_DNAb"/>
</dbReference>
<reference evidence="12" key="1">
    <citation type="submission" date="2018-06" db="EMBL/GenBank/DDBJ databases">
        <authorList>
            <person name="Zhirakovskaya E."/>
        </authorList>
    </citation>
    <scope>NUCLEOTIDE SEQUENCE</scope>
</reference>
<dbReference type="AlphaFoldDB" id="A0A3B0TDW9"/>
<evidence type="ECO:0000256" key="6">
    <source>
        <dbReference type="ARBA" id="ARBA00022763"/>
    </source>
</evidence>
<keyword evidence="4 12" id="KW-0489">Methyltransferase</keyword>
<evidence type="ECO:0000259" key="10">
    <source>
        <dbReference type="Pfam" id="PF01035"/>
    </source>
</evidence>
<keyword evidence="5 12" id="KW-0808">Transferase</keyword>
<evidence type="ECO:0000313" key="12">
    <source>
        <dbReference type="EMBL" id="VAW05156.1"/>
    </source>
</evidence>
<comment type="catalytic activity">
    <reaction evidence="1">
        <text>a 4-O-methyl-thymidine in DNA + L-cysteinyl-[protein] = a thymidine in DNA + S-methyl-L-cysteinyl-[protein]</text>
        <dbReference type="Rhea" id="RHEA:53428"/>
        <dbReference type="Rhea" id="RHEA-COMP:10131"/>
        <dbReference type="Rhea" id="RHEA-COMP:10132"/>
        <dbReference type="Rhea" id="RHEA-COMP:13555"/>
        <dbReference type="Rhea" id="RHEA-COMP:13556"/>
        <dbReference type="ChEBI" id="CHEBI:29950"/>
        <dbReference type="ChEBI" id="CHEBI:82612"/>
        <dbReference type="ChEBI" id="CHEBI:137386"/>
        <dbReference type="ChEBI" id="CHEBI:137387"/>
        <dbReference type="EC" id="2.1.1.63"/>
    </reaction>
</comment>
<dbReference type="PANTHER" id="PTHR10815">
    <property type="entry name" value="METHYLATED-DNA--PROTEIN-CYSTEINE METHYLTRANSFERASE"/>
    <property type="match status" value="1"/>
</dbReference>
<evidence type="ECO:0000256" key="3">
    <source>
        <dbReference type="ARBA" id="ARBA00011918"/>
    </source>
</evidence>
<dbReference type="CDD" id="cd06445">
    <property type="entry name" value="ATase"/>
    <property type="match status" value="1"/>
</dbReference>
<dbReference type="Pfam" id="PF01035">
    <property type="entry name" value="DNA_binding_1"/>
    <property type="match status" value="1"/>
</dbReference>
<dbReference type="InterPro" id="IPR004026">
    <property type="entry name" value="Ada_DNA_repair_Zn-bd"/>
</dbReference>
<gene>
    <name evidence="12" type="ORF">MNBD_ACTINO02-2156</name>
</gene>
<dbReference type="NCBIfam" id="TIGR00589">
    <property type="entry name" value="ogt"/>
    <property type="match status" value="1"/>
</dbReference>
<evidence type="ECO:0000256" key="5">
    <source>
        <dbReference type="ARBA" id="ARBA00022679"/>
    </source>
</evidence>
<dbReference type="GO" id="GO:0003677">
    <property type="term" value="F:DNA binding"/>
    <property type="evidence" value="ECO:0007669"/>
    <property type="project" value="InterPro"/>
</dbReference>
<evidence type="ECO:0000256" key="8">
    <source>
        <dbReference type="ARBA" id="ARBA00023204"/>
    </source>
</evidence>
<protein>
    <recommendedName>
        <fullName evidence="3">methylated-DNA--[protein]-cysteine S-methyltransferase</fullName>
        <ecNumber evidence="3">2.1.1.63</ecNumber>
    </recommendedName>
</protein>
<dbReference type="GO" id="GO:0003908">
    <property type="term" value="F:methylated-DNA-[protein]-cysteine S-methyltransferase activity"/>
    <property type="evidence" value="ECO:0007669"/>
    <property type="project" value="UniProtKB-EC"/>
</dbReference>
<dbReference type="FunFam" id="1.10.10.10:FF:000214">
    <property type="entry name" value="Methylated-DNA--protein-cysteine methyltransferase"/>
    <property type="match status" value="1"/>
</dbReference>
<keyword evidence="7" id="KW-0010">Activator</keyword>
<dbReference type="GO" id="GO:0006355">
    <property type="term" value="P:regulation of DNA-templated transcription"/>
    <property type="evidence" value="ECO:0007669"/>
    <property type="project" value="InterPro"/>
</dbReference>
<dbReference type="InterPro" id="IPR014048">
    <property type="entry name" value="MethylDNA_cys_MeTrfase_DNA-bd"/>
</dbReference>
<feature type="domain" description="Methylated-DNA-[protein]-cysteine S-methyltransferase DNA binding" evidence="10">
    <location>
        <begin position="112"/>
        <end position="191"/>
    </location>
</feature>
<accession>A0A3B0TDW9</accession>
<comment type="catalytic activity">
    <reaction evidence="9">
        <text>a 6-O-methyl-2'-deoxyguanosine in DNA + L-cysteinyl-[protein] = S-methyl-L-cysteinyl-[protein] + a 2'-deoxyguanosine in DNA</text>
        <dbReference type="Rhea" id="RHEA:24000"/>
        <dbReference type="Rhea" id="RHEA-COMP:10131"/>
        <dbReference type="Rhea" id="RHEA-COMP:10132"/>
        <dbReference type="Rhea" id="RHEA-COMP:11367"/>
        <dbReference type="Rhea" id="RHEA-COMP:11368"/>
        <dbReference type="ChEBI" id="CHEBI:29950"/>
        <dbReference type="ChEBI" id="CHEBI:82612"/>
        <dbReference type="ChEBI" id="CHEBI:85445"/>
        <dbReference type="ChEBI" id="CHEBI:85448"/>
        <dbReference type="EC" id="2.1.1.63"/>
    </reaction>
</comment>
<keyword evidence="8" id="KW-0234">DNA repair</keyword>
<proteinExistence type="inferred from homology"/>
<dbReference type="PANTHER" id="PTHR10815:SF13">
    <property type="entry name" value="METHYLATED-DNA--PROTEIN-CYSTEINE METHYLTRANSFERASE"/>
    <property type="match status" value="1"/>
</dbReference>
<dbReference type="Gene3D" id="1.10.10.10">
    <property type="entry name" value="Winged helix-like DNA-binding domain superfamily/Winged helix DNA-binding domain"/>
    <property type="match status" value="1"/>
</dbReference>
<keyword evidence="6" id="KW-0227">DNA damage</keyword>
<evidence type="ECO:0000256" key="1">
    <source>
        <dbReference type="ARBA" id="ARBA00001286"/>
    </source>
</evidence>
<comment type="similarity">
    <text evidence="2">Belongs to the MGMT family.</text>
</comment>
<evidence type="ECO:0000256" key="7">
    <source>
        <dbReference type="ARBA" id="ARBA00023159"/>
    </source>
</evidence>
<dbReference type="Gene3D" id="3.40.10.10">
    <property type="entry name" value="DNA Methylphosphotriester Repair Domain"/>
    <property type="match status" value="1"/>
</dbReference>
<sequence>MTSLITNQLEHLQTDAPPATIERVLVSTGVVDYFAPMPWKHGTLWVSWNGHGVSCVAPGDDPEPFIDRHAAKVGRHVARSRGVPLRLRDLISQTISSGRLGTLRIDLRGVGPFQLDVLTTIQDIPPGELRTYAWVAEHMGRPRAVRAVGSALNRNPVPILIPCHRVGTSDGSVGNYAFGATMKRTLLADEGLDMQTLDGYVAAGFRFMGSVNNTVYCFPSCVRARSIHPTNRVMFKSHDAASDAGYRPCTVCTPHGSPS</sequence>
<dbReference type="EMBL" id="UOEK01000311">
    <property type="protein sequence ID" value="VAW05156.1"/>
    <property type="molecule type" value="Genomic_DNA"/>
</dbReference>
<evidence type="ECO:0000256" key="2">
    <source>
        <dbReference type="ARBA" id="ARBA00008711"/>
    </source>
</evidence>
<evidence type="ECO:0000259" key="11">
    <source>
        <dbReference type="Pfam" id="PF02805"/>
    </source>
</evidence>
<name>A0A3B0TDW9_9ZZZZ</name>
<evidence type="ECO:0000256" key="4">
    <source>
        <dbReference type="ARBA" id="ARBA00022603"/>
    </source>
</evidence>
<dbReference type="EC" id="2.1.1.63" evidence="3"/>
<dbReference type="GO" id="GO:0008270">
    <property type="term" value="F:zinc ion binding"/>
    <property type="evidence" value="ECO:0007669"/>
    <property type="project" value="InterPro"/>
</dbReference>
<dbReference type="SUPFAM" id="SSF57884">
    <property type="entry name" value="Ada DNA repair protein, N-terminal domain (N-Ada 10)"/>
    <property type="match status" value="1"/>
</dbReference>
<dbReference type="GO" id="GO:0032259">
    <property type="term" value="P:methylation"/>
    <property type="evidence" value="ECO:0007669"/>
    <property type="project" value="UniProtKB-KW"/>
</dbReference>
<dbReference type="Pfam" id="PF02805">
    <property type="entry name" value="Ada_Zn_binding"/>
    <property type="match status" value="1"/>
</dbReference>
<feature type="domain" description="Ada DNA repair metal-binding" evidence="11">
    <location>
        <begin position="206"/>
        <end position="254"/>
    </location>
</feature>